<keyword evidence="4" id="KW-0274">FAD</keyword>
<accession>A0A832MMV5</accession>
<evidence type="ECO:0000256" key="3">
    <source>
        <dbReference type="ARBA" id="ARBA00022630"/>
    </source>
</evidence>
<evidence type="ECO:0000256" key="6">
    <source>
        <dbReference type="SAM" id="MobiDB-lite"/>
    </source>
</evidence>
<dbReference type="EMBL" id="DSQF01000025">
    <property type="protein sequence ID" value="HGZ44151.1"/>
    <property type="molecule type" value="Genomic_DNA"/>
</dbReference>
<feature type="compositionally biased region" description="Basic residues" evidence="6">
    <location>
        <begin position="105"/>
        <end position="126"/>
    </location>
</feature>
<feature type="domain" description="FAD dependent oxidoreductase" evidence="7">
    <location>
        <begin position="138"/>
        <end position="485"/>
    </location>
</feature>
<feature type="compositionally biased region" description="Basic residues" evidence="6">
    <location>
        <begin position="86"/>
        <end position="98"/>
    </location>
</feature>
<dbReference type="GO" id="GO:0004368">
    <property type="term" value="F:glycerol-3-phosphate dehydrogenase (quinone) activity"/>
    <property type="evidence" value="ECO:0007669"/>
    <property type="project" value="InterPro"/>
</dbReference>
<dbReference type="InterPro" id="IPR036188">
    <property type="entry name" value="FAD/NAD-bd_sf"/>
</dbReference>
<feature type="compositionally biased region" description="Basic and acidic residues" evidence="6">
    <location>
        <begin position="32"/>
        <end position="47"/>
    </location>
</feature>
<evidence type="ECO:0000256" key="4">
    <source>
        <dbReference type="ARBA" id="ARBA00022827"/>
    </source>
</evidence>
<dbReference type="PANTHER" id="PTHR11985">
    <property type="entry name" value="GLYCEROL-3-PHOSPHATE DEHYDROGENASE"/>
    <property type="match status" value="1"/>
</dbReference>
<dbReference type="PANTHER" id="PTHR11985:SF15">
    <property type="entry name" value="GLYCEROL-3-PHOSPHATE DEHYDROGENASE, MITOCHONDRIAL"/>
    <property type="match status" value="1"/>
</dbReference>
<dbReference type="PRINTS" id="PR01001">
    <property type="entry name" value="FADG3PDH"/>
</dbReference>
<keyword evidence="5" id="KW-0560">Oxidoreductase</keyword>
<protein>
    <submittedName>
        <fullName evidence="8">Glycerol-3-phosphate dehydrogenase/oxidase</fullName>
    </submittedName>
</protein>
<evidence type="ECO:0000256" key="1">
    <source>
        <dbReference type="ARBA" id="ARBA00001974"/>
    </source>
</evidence>
<comment type="cofactor">
    <cofactor evidence="1">
        <name>FAD</name>
        <dbReference type="ChEBI" id="CHEBI:57692"/>
    </cofactor>
</comment>
<dbReference type="InterPro" id="IPR006076">
    <property type="entry name" value="FAD-dep_OxRdtase"/>
</dbReference>
<reference evidence="8" key="1">
    <citation type="journal article" date="2020" name="mSystems">
        <title>Genome- and Community-Level Interaction Insights into Carbon Utilization and Element Cycling Functions of Hydrothermarchaeota in Hydrothermal Sediment.</title>
        <authorList>
            <person name="Zhou Z."/>
            <person name="Liu Y."/>
            <person name="Xu W."/>
            <person name="Pan J."/>
            <person name="Luo Z.H."/>
            <person name="Li M."/>
        </authorList>
    </citation>
    <scope>NUCLEOTIDE SEQUENCE [LARGE SCALE GENOMIC DNA]</scope>
    <source>
        <strain evidence="8">SpSt-381</strain>
    </source>
</reference>
<dbReference type="AlphaFoldDB" id="A0A832MMV5"/>
<sequence length="616" mass="65357">MRAHRARDFARRRARARAPDRRAARLRRRRGGRQDPRRAGGRPDLRGLVRPARLPGGPAPAAAALLPHLQGHARRRHAAHRDGGRLRRRRGARGHRGRPPGLRGALRRSRRAAARAHRGARPRHRGGAPARGIVTPLDLAIVGGGITGLGVARLAARHGLTVALFERGDFAAATSSASSHMLHGGLRYLEHGHFALVREALAERAALLRMAPALARPCRFLVPLYAGARVGRWRLRAGLALYDVLAGARGLAPHGRARARETLALEPGLAPDGLRGAGFYTDVVMDDARLAIAVARDAADHGAALHSYTEVVGLHPAPGGGVELAARDTLTGATLAVTARVVVNAAGPWCDAVRRLARRGLAPGAPDPAPLLRPSRGIHLVYPALTAGHAVLTFARADGRAIFAIPFAGRTLVGTTEAEVASPPTPEDLRPTAAEVRYLRAELARLFPAARGMEPLAVFAGVRPLLASGDEVGRAPREHRVVTEGALVTVCGGKWTTFRLMARDALAAALARCGRTLAPRDADDPLPAPPPEASDPAAIAADAVERQFARRVGDVLRRRSTLWLADDRGRGAAPRVAAAMAGPLGWSAQRVRDELEVCEAALREEAALLAAAREDA</sequence>
<gene>
    <name evidence="8" type="ORF">ENR23_12185</name>
</gene>
<dbReference type="GO" id="GO:0046168">
    <property type="term" value="P:glycerol-3-phosphate catabolic process"/>
    <property type="evidence" value="ECO:0007669"/>
    <property type="project" value="TreeGrafter"/>
</dbReference>
<proteinExistence type="inferred from homology"/>
<feature type="region of interest" description="Disordered" evidence="6">
    <location>
        <begin position="1"/>
        <end position="129"/>
    </location>
</feature>
<dbReference type="Gene3D" id="3.30.9.10">
    <property type="entry name" value="D-Amino Acid Oxidase, subunit A, domain 2"/>
    <property type="match status" value="1"/>
</dbReference>
<feature type="compositionally biased region" description="Basic and acidic residues" evidence="6">
    <location>
        <begin position="1"/>
        <end position="23"/>
    </location>
</feature>
<evidence type="ECO:0000256" key="2">
    <source>
        <dbReference type="ARBA" id="ARBA00007330"/>
    </source>
</evidence>
<comment type="similarity">
    <text evidence="2">Belongs to the FAD-dependent glycerol-3-phosphate dehydrogenase family.</text>
</comment>
<dbReference type="Pfam" id="PF01266">
    <property type="entry name" value="DAO"/>
    <property type="match status" value="1"/>
</dbReference>
<evidence type="ECO:0000256" key="5">
    <source>
        <dbReference type="ARBA" id="ARBA00023002"/>
    </source>
</evidence>
<dbReference type="InterPro" id="IPR038299">
    <property type="entry name" value="DAO_C_sf"/>
</dbReference>
<comment type="caution">
    <text evidence="8">The sequence shown here is derived from an EMBL/GenBank/DDBJ whole genome shotgun (WGS) entry which is preliminary data.</text>
</comment>
<dbReference type="InterPro" id="IPR000447">
    <property type="entry name" value="G3P_DH_FAD-dep"/>
</dbReference>
<keyword evidence="3" id="KW-0285">Flavoprotein</keyword>
<dbReference type="SUPFAM" id="SSF51905">
    <property type="entry name" value="FAD/NAD(P)-binding domain"/>
    <property type="match status" value="1"/>
</dbReference>
<organism evidence="8">
    <name type="scientific">Eiseniibacteriota bacterium</name>
    <dbReference type="NCBI Taxonomy" id="2212470"/>
    <lineage>
        <taxon>Bacteria</taxon>
        <taxon>Candidatus Eiseniibacteriota</taxon>
    </lineage>
</organism>
<evidence type="ECO:0000259" key="7">
    <source>
        <dbReference type="Pfam" id="PF01266"/>
    </source>
</evidence>
<dbReference type="Gene3D" id="3.50.50.60">
    <property type="entry name" value="FAD/NAD(P)-binding domain"/>
    <property type="match status" value="1"/>
</dbReference>
<feature type="compositionally biased region" description="Low complexity" evidence="6">
    <location>
        <begin position="50"/>
        <end position="67"/>
    </location>
</feature>
<name>A0A832MMV5_UNCEI</name>
<evidence type="ECO:0000313" key="8">
    <source>
        <dbReference type="EMBL" id="HGZ44151.1"/>
    </source>
</evidence>
<dbReference type="Gene3D" id="1.10.8.870">
    <property type="entry name" value="Alpha-glycerophosphate oxidase, cap domain"/>
    <property type="match status" value="1"/>
</dbReference>